<evidence type="ECO:0000256" key="1">
    <source>
        <dbReference type="SAM" id="MobiDB-lite"/>
    </source>
</evidence>
<dbReference type="InterPro" id="IPR001932">
    <property type="entry name" value="PPM-type_phosphatase-like_dom"/>
</dbReference>
<keyword evidence="4" id="KW-1185">Reference proteome</keyword>
<sequence length="504" mass="56230">MPTRAELPRSNHFQETHSWTDDLPVCRLSGVGFSTNQIYREDGCRQEEHQFEDRSFHCCVDDNTFLYGVFDGHEGVQAATFALQRMAAEILLGQLSGKTSDEEIKEVLRQAFIAVEKGYLDSVDDRLAERTSLQYEIPDGMTSYEAYQKFPHLVDKLNALNCELSAGTTVVVALVYSGRLYVANVGDSRALLCRTDSNGVLRVVQLSVDHDLRNEDELLRLSQLGLDVDKFRQGSRLGNQENTRCLGNYLVKGGYKEFDELVTARAEPVIAEPEIHGGIQLDETCRYQQLTCLYPSLCNCMQCRATGWFLLLMSDGLYKSLVEATRTDQVNKDIAQMAVEQFRVQSTLTGVAQAVVDKIVRIHHDVCMSGSTSPDGHFTVAGKRDDITLLVRNFNFPLPNALNSPTNAVVRFNPIVTTVSTSSWSAGDDNSTIENSLTDTTASNTTDDQNNDTSTTESSSDLFPDRPNPVDRNTRINAYVDFSDFFQNVEKARAEGTLPLDIEF</sequence>
<dbReference type="SMART" id="SM00332">
    <property type="entry name" value="PP2Cc"/>
    <property type="match status" value="1"/>
</dbReference>
<evidence type="ECO:0000259" key="2">
    <source>
        <dbReference type="PROSITE" id="PS51746"/>
    </source>
</evidence>
<dbReference type="InterPro" id="IPR015655">
    <property type="entry name" value="PP2C"/>
</dbReference>
<protein>
    <submittedName>
        <fullName evidence="3">Mitogen-activated protein kinase kinase kinase 7-interacting protein 1</fullName>
    </submittedName>
</protein>
<dbReference type="PANTHER" id="PTHR13832:SF533">
    <property type="entry name" value="TGF-BETA-ACTIVATED KINASE 1 AND MAP3K7-BINDING PROTEIN 1"/>
    <property type="match status" value="1"/>
</dbReference>
<dbReference type="Pfam" id="PF00481">
    <property type="entry name" value="PP2C"/>
    <property type="match status" value="1"/>
</dbReference>
<reference evidence="3 4" key="1">
    <citation type="journal article" date="2014" name="Nat. Commun.">
        <title>Molecular traces of alternative social organization in a termite genome.</title>
        <authorList>
            <person name="Terrapon N."/>
            <person name="Li C."/>
            <person name="Robertson H.M."/>
            <person name="Ji L."/>
            <person name="Meng X."/>
            <person name="Booth W."/>
            <person name="Chen Z."/>
            <person name="Childers C.P."/>
            <person name="Glastad K.M."/>
            <person name="Gokhale K."/>
            <person name="Gowin J."/>
            <person name="Gronenberg W."/>
            <person name="Hermansen R.A."/>
            <person name="Hu H."/>
            <person name="Hunt B.G."/>
            <person name="Huylmans A.K."/>
            <person name="Khalil S.M."/>
            <person name="Mitchell R.D."/>
            <person name="Munoz-Torres M.C."/>
            <person name="Mustard J.A."/>
            <person name="Pan H."/>
            <person name="Reese J.T."/>
            <person name="Scharf M.E."/>
            <person name="Sun F."/>
            <person name="Vogel H."/>
            <person name="Xiao J."/>
            <person name="Yang W."/>
            <person name="Yang Z."/>
            <person name="Yang Z."/>
            <person name="Zhou J."/>
            <person name="Zhu J."/>
            <person name="Brent C.S."/>
            <person name="Elsik C.G."/>
            <person name="Goodisman M.A."/>
            <person name="Liberles D.A."/>
            <person name="Roe R.M."/>
            <person name="Vargo E.L."/>
            <person name="Vilcinskas A."/>
            <person name="Wang J."/>
            <person name="Bornberg-Bauer E."/>
            <person name="Korb J."/>
            <person name="Zhang G."/>
            <person name="Liebig J."/>
        </authorList>
    </citation>
    <scope>NUCLEOTIDE SEQUENCE [LARGE SCALE GENOMIC DNA]</scope>
    <source>
        <tissue evidence="3">Whole organism</tissue>
    </source>
</reference>
<gene>
    <name evidence="3" type="ORF">L798_01510</name>
</gene>
<dbReference type="EMBL" id="KK853305">
    <property type="protein sequence ID" value="KDR08718.1"/>
    <property type="molecule type" value="Genomic_DNA"/>
</dbReference>
<dbReference type="InParanoid" id="A0A067QIQ1"/>
<feature type="compositionally biased region" description="Low complexity" evidence="1">
    <location>
        <begin position="435"/>
        <end position="461"/>
    </location>
</feature>
<accession>A0A067QIQ1</accession>
<feature type="region of interest" description="Disordered" evidence="1">
    <location>
        <begin position="421"/>
        <end position="472"/>
    </location>
</feature>
<name>A0A067QIQ1_ZOONE</name>
<dbReference type="Proteomes" id="UP000027135">
    <property type="component" value="Unassembled WGS sequence"/>
</dbReference>
<proteinExistence type="predicted"/>
<dbReference type="STRING" id="136037.A0A067QIQ1"/>
<feature type="compositionally biased region" description="Polar residues" evidence="1">
    <location>
        <begin position="421"/>
        <end position="434"/>
    </location>
</feature>
<keyword evidence="3" id="KW-0808">Transferase</keyword>
<dbReference type="AlphaFoldDB" id="A0A067QIQ1"/>
<dbReference type="eggNOG" id="KOG0698">
    <property type="taxonomic scope" value="Eukaryota"/>
</dbReference>
<feature type="domain" description="PPM-type phosphatase" evidence="2">
    <location>
        <begin position="30"/>
        <end position="394"/>
    </location>
</feature>
<dbReference type="GO" id="GO:0004722">
    <property type="term" value="F:protein serine/threonine phosphatase activity"/>
    <property type="evidence" value="ECO:0007669"/>
    <property type="project" value="InterPro"/>
</dbReference>
<dbReference type="OMA" id="HPFEDRS"/>
<evidence type="ECO:0000313" key="4">
    <source>
        <dbReference type="Proteomes" id="UP000027135"/>
    </source>
</evidence>
<dbReference type="InterPro" id="IPR036457">
    <property type="entry name" value="PPM-type-like_dom_sf"/>
</dbReference>
<dbReference type="Gene3D" id="3.60.40.10">
    <property type="entry name" value="PPM-type phosphatase domain"/>
    <property type="match status" value="1"/>
</dbReference>
<dbReference type="GO" id="GO:0016301">
    <property type="term" value="F:kinase activity"/>
    <property type="evidence" value="ECO:0007669"/>
    <property type="project" value="UniProtKB-KW"/>
</dbReference>
<dbReference type="SUPFAM" id="SSF81606">
    <property type="entry name" value="PP2C-like"/>
    <property type="match status" value="1"/>
</dbReference>
<keyword evidence="3" id="KW-0418">Kinase</keyword>
<dbReference type="CDD" id="cd00143">
    <property type="entry name" value="PP2Cc"/>
    <property type="match status" value="1"/>
</dbReference>
<dbReference type="PROSITE" id="PS51746">
    <property type="entry name" value="PPM_2"/>
    <property type="match status" value="1"/>
</dbReference>
<organism evidence="3 4">
    <name type="scientific">Zootermopsis nevadensis</name>
    <name type="common">Dampwood termite</name>
    <dbReference type="NCBI Taxonomy" id="136037"/>
    <lineage>
        <taxon>Eukaryota</taxon>
        <taxon>Metazoa</taxon>
        <taxon>Ecdysozoa</taxon>
        <taxon>Arthropoda</taxon>
        <taxon>Hexapoda</taxon>
        <taxon>Insecta</taxon>
        <taxon>Pterygota</taxon>
        <taxon>Neoptera</taxon>
        <taxon>Polyneoptera</taxon>
        <taxon>Dictyoptera</taxon>
        <taxon>Blattodea</taxon>
        <taxon>Blattoidea</taxon>
        <taxon>Termitoidae</taxon>
        <taxon>Termopsidae</taxon>
        <taxon>Zootermopsis</taxon>
    </lineage>
</organism>
<evidence type="ECO:0000313" key="3">
    <source>
        <dbReference type="EMBL" id="KDR08718.1"/>
    </source>
</evidence>
<dbReference type="PANTHER" id="PTHR13832">
    <property type="entry name" value="PROTEIN PHOSPHATASE 2C"/>
    <property type="match status" value="1"/>
</dbReference>